<comment type="subcellular location">
    <subcellularLocation>
        <location evidence="1">Cell membrane</location>
        <topology evidence="1">Single-pass type I membrane protein</topology>
    </subcellularLocation>
</comment>
<feature type="domain" description="Immunoglobulin I-set" evidence="9">
    <location>
        <begin position="2"/>
        <end position="59"/>
    </location>
</feature>
<dbReference type="SUPFAM" id="SSF48726">
    <property type="entry name" value="Immunoglobulin"/>
    <property type="match status" value="1"/>
</dbReference>
<dbReference type="Pfam" id="PF07679">
    <property type="entry name" value="I-set"/>
    <property type="match status" value="1"/>
</dbReference>
<keyword evidence="4" id="KW-0732">Signal</keyword>
<sequence>MITRHTSKMFVMEGQEVSLRCKSIGDPEPSTHWVSPDGKLIGNTSRTICYENGSLDILKASVKVDTSRRPSDIPTSIKSNVSGVQPRSDQQRVSVSDLTSSSAVIRWPPQNHIPGVRMYQIQYNSSTDDILIY</sequence>
<accession>A0ABV0MFX8</accession>
<evidence type="ECO:0000256" key="8">
    <source>
        <dbReference type="SAM" id="MobiDB-lite"/>
    </source>
</evidence>
<dbReference type="InterPro" id="IPR036179">
    <property type="entry name" value="Ig-like_dom_sf"/>
</dbReference>
<keyword evidence="7" id="KW-0472">Membrane</keyword>
<dbReference type="InterPro" id="IPR013098">
    <property type="entry name" value="Ig_I-set"/>
</dbReference>
<organism evidence="10 11">
    <name type="scientific">Goodea atripinnis</name>
    <dbReference type="NCBI Taxonomy" id="208336"/>
    <lineage>
        <taxon>Eukaryota</taxon>
        <taxon>Metazoa</taxon>
        <taxon>Chordata</taxon>
        <taxon>Craniata</taxon>
        <taxon>Vertebrata</taxon>
        <taxon>Euteleostomi</taxon>
        <taxon>Actinopterygii</taxon>
        <taxon>Neopterygii</taxon>
        <taxon>Teleostei</taxon>
        <taxon>Neoteleostei</taxon>
        <taxon>Acanthomorphata</taxon>
        <taxon>Ovalentaria</taxon>
        <taxon>Atherinomorphae</taxon>
        <taxon>Cyprinodontiformes</taxon>
        <taxon>Goodeidae</taxon>
        <taxon>Goodea</taxon>
    </lineage>
</organism>
<dbReference type="PANTHER" id="PTHR45842:SF5">
    <property type="entry name" value="LEUCINE-RICH REPEAT AND FIBRONECTIN TYPE-III DOMAIN-CONTAINING PROTEIN 3"/>
    <property type="match status" value="1"/>
</dbReference>
<evidence type="ECO:0000256" key="4">
    <source>
        <dbReference type="ARBA" id="ARBA00022729"/>
    </source>
</evidence>
<feature type="compositionally biased region" description="Polar residues" evidence="8">
    <location>
        <begin position="73"/>
        <end position="95"/>
    </location>
</feature>
<keyword evidence="2" id="KW-1003">Cell membrane</keyword>
<dbReference type="InterPro" id="IPR050467">
    <property type="entry name" value="LRFN"/>
</dbReference>
<evidence type="ECO:0000256" key="5">
    <source>
        <dbReference type="ARBA" id="ARBA00022889"/>
    </source>
</evidence>
<keyword evidence="5" id="KW-0130">Cell adhesion</keyword>
<dbReference type="Gene3D" id="2.60.40.10">
    <property type="entry name" value="Immunoglobulins"/>
    <property type="match status" value="1"/>
</dbReference>
<evidence type="ECO:0000256" key="7">
    <source>
        <dbReference type="ARBA" id="ARBA00023136"/>
    </source>
</evidence>
<dbReference type="EMBL" id="JAHRIO010000401">
    <property type="protein sequence ID" value="MEQ2158010.1"/>
    <property type="molecule type" value="Genomic_DNA"/>
</dbReference>
<evidence type="ECO:0000259" key="9">
    <source>
        <dbReference type="Pfam" id="PF07679"/>
    </source>
</evidence>
<feature type="non-terminal residue" evidence="10">
    <location>
        <position position="133"/>
    </location>
</feature>
<evidence type="ECO:0000256" key="2">
    <source>
        <dbReference type="ARBA" id="ARBA00022475"/>
    </source>
</evidence>
<keyword evidence="3" id="KW-0812">Transmembrane</keyword>
<comment type="caution">
    <text evidence="10">The sequence shown here is derived from an EMBL/GenBank/DDBJ whole genome shotgun (WGS) entry which is preliminary data.</text>
</comment>
<evidence type="ECO:0000313" key="10">
    <source>
        <dbReference type="EMBL" id="MEQ2158010.1"/>
    </source>
</evidence>
<evidence type="ECO:0000313" key="11">
    <source>
        <dbReference type="Proteomes" id="UP001476798"/>
    </source>
</evidence>
<protein>
    <recommendedName>
        <fullName evidence="9">Immunoglobulin I-set domain-containing protein</fullName>
    </recommendedName>
</protein>
<proteinExistence type="predicted"/>
<dbReference type="InterPro" id="IPR013783">
    <property type="entry name" value="Ig-like_fold"/>
</dbReference>
<evidence type="ECO:0000256" key="6">
    <source>
        <dbReference type="ARBA" id="ARBA00022989"/>
    </source>
</evidence>
<keyword evidence="6" id="KW-1133">Transmembrane helix</keyword>
<evidence type="ECO:0000256" key="3">
    <source>
        <dbReference type="ARBA" id="ARBA00022692"/>
    </source>
</evidence>
<reference evidence="10 11" key="1">
    <citation type="submission" date="2021-06" db="EMBL/GenBank/DDBJ databases">
        <authorList>
            <person name="Palmer J.M."/>
        </authorList>
    </citation>
    <scope>NUCLEOTIDE SEQUENCE [LARGE SCALE GENOMIC DNA]</scope>
    <source>
        <strain evidence="10 11">GA_2019</strain>
        <tissue evidence="10">Muscle</tissue>
    </source>
</reference>
<gene>
    <name evidence="10" type="ORF">GOODEAATRI_007773</name>
</gene>
<dbReference type="Proteomes" id="UP001476798">
    <property type="component" value="Unassembled WGS sequence"/>
</dbReference>
<dbReference type="PANTHER" id="PTHR45842">
    <property type="entry name" value="SYNAPTIC ADHESION-LIKE MOLECULE SALM"/>
    <property type="match status" value="1"/>
</dbReference>
<evidence type="ECO:0000256" key="1">
    <source>
        <dbReference type="ARBA" id="ARBA00004251"/>
    </source>
</evidence>
<keyword evidence="11" id="KW-1185">Reference proteome</keyword>
<feature type="region of interest" description="Disordered" evidence="8">
    <location>
        <begin position="68"/>
        <end position="95"/>
    </location>
</feature>
<name>A0ABV0MFX8_9TELE</name>